<dbReference type="Gene3D" id="3.10.100.10">
    <property type="entry name" value="Mannose-Binding Protein A, subunit A"/>
    <property type="match status" value="1"/>
</dbReference>
<dbReference type="InterPro" id="IPR006582">
    <property type="entry name" value="MD_domain"/>
</dbReference>
<feature type="signal peptide" evidence="2">
    <location>
        <begin position="1"/>
        <end position="18"/>
    </location>
</feature>
<dbReference type="InterPro" id="IPR016187">
    <property type="entry name" value="CTDL_fold"/>
</dbReference>
<dbReference type="InterPro" id="IPR053295">
    <property type="entry name" value="Innate_immunity_reg"/>
</dbReference>
<feature type="domain" description="EGF-like" evidence="3">
    <location>
        <begin position="1448"/>
        <end position="1481"/>
    </location>
</feature>
<dbReference type="SUPFAM" id="SSF56436">
    <property type="entry name" value="C-type lectin-like"/>
    <property type="match status" value="1"/>
</dbReference>
<feature type="domain" description="EGF-like" evidence="3">
    <location>
        <begin position="329"/>
        <end position="363"/>
    </location>
</feature>
<keyword evidence="1" id="KW-1015">Disulfide bond</keyword>
<dbReference type="InterPro" id="IPR036465">
    <property type="entry name" value="vWFA_dom_sf"/>
</dbReference>
<feature type="chain" id="PRO_5005891006" evidence="2">
    <location>
        <begin position="19"/>
        <end position="2116"/>
    </location>
</feature>
<name>A0A0N4Z344_PARTI</name>
<dbReference type="Proteomes" id="UP000038045">
    <property type="component" value="Unplaced"/>
</dbReference>
<dbReference type="CDD" id="cd00037">
    <property type="entry name" value="CLECT"/>
    <property type="match status" value="1"/>
</dbReference>
<reference evidence="7" key="1">
    <citation type="submission" date="2017-02" db="UniProtKB">
        <authorList>
            <consortium name="WormBaseParasite"/>
        </authorList>
    </citation>
    <scope>IDENTIFICATION</scope>
</reference>
<dbReference type="SMART" id="SM00034">
    <property type="entry name" value="CLECT"/>
    <property type="match status" value="1"/>
</dbReference>
<keyword evidence="1" id="KW-0245">EGF-like domain</keyword>
<accession>A0A0N4Z344</accession>
<feature type="disulfide bond" evidence="1">
    <location>
        <begin position="353"/>
        <end position="362"/>
    </location>
</feature>
<comment type="caution">
    <text evidence="1">Lacks conserved residue(s) required for the propagation of feature annotation.</text>
</comment>
<dbReference type="PROSITE" id="PS01186">
    <property type="entry name" value="EGF_2"/>
    <property type="match status" value="1"/>
</dbReference>
<dbReference type="PROSITE" id="PS00022">
    <property type="entry name" value="EGF_1"/>
    <property type="match status" value="3"/>
</dbReference>
<evidence type="ECO:0000313" key="7">
    <source>
        <dbReference type="WBParaSite" id="PTRK_0000132300.1"/>
    </source>
</evidence>
<dbReference type="InterPro" id="IPR001304">
    <property type="entry name" value="C-type_lectin-like"/>
</dbReference>
<dbReference type="InterPro" id="IPR016186">
    <property type="entry name" value="C-type_lectin-like/link_sf"/>
</dbReference>
<dbReference type="PROSITE" id="PS50026">
    <property type="entry name" value="EGF_3"/>
    <property type="match status" value="2"/>
</dbReference>
<dbReference type="InterPro" id="IPR002035">
    <property type="entry name" value="VWF_A"/>
</dbReference>
<dbReference type="WBParaSite" id="PTRK_0000132300.1">
    <property type="protein sequence ID" value="PTRK_0000132300.1"/>
    <property type="gene ID" value="PTRK_0000132300"/>
</dbReference>
<organism evidence="6 7">
    <name type="scientific">Parastrongyloides trichosuri</name>
    <name type="common">Possum-specific nematode worm</name>
    <dbReference type="NCBI Taxonomy" id="131310"/>
    <lineage>
        <taxon>Eukaryota</taxon>
        <taxon>Metazoa</taxon>
        <taxon>Ecdysozoa</taxon>
        <taxon>Nematoda</taxon>
        <taxon>Chromadorea</taxon>
        <taxon>Rhabditida</taxon>
        <taxon>Tylenchina</taxon>
        <taxon>Panagrolaimomorpha</taxon>
        <taxon>Strongyloidoidea</taxon>
        <taxon>Strongyloididae</taxon>
        <taxon>Parastrongyloides</taxon>
    </lineage>
</organism>
<dbReference type="PROSITE" id="PS50041">
    <property type="entry name" value="C_TYPE_LECTIN_2"/>
    <property type="match status" value="1"/>
</dbReference>
<keyword evidence="6" id="KW-1185">Reference proteome</keyword>
<evidence type="ECO:0000259" key="3">
    <source>
        <dbReference type="PROSITE" id="PS50026"/>
    </source>
</evidence>
<dbReference type="Pfam" id="PF23623">
    <property type="entry name" value="GBD_IRG7_N"/>
    <property type="match status" value="1"/>
</dbReference>
<evidence type="ECO:0000256" key="2">
    <source>
        <dbReference type="SAM" id="SignalP"/>
    </source>
</evidence>
<dbReference type="Pfam" id="PF24415">
    <property type="entry name" value="Ig_Irg-7"/>
    <property type="match status" value="2"/>
</dbReference>
<dbReference type="STRING" id="131310.A0A0N4Z344"/>
<dbReference type="Gene3D" id="2.10.25.10">
    <property type="entry name" value="Laminin"/>
    <property type="match status" value="3"/>
</dbReference>
<sequence>MSWFLNLLALVLLNNVNANEHLHRLELVKAFSPILTNDILPVESLAANGPYLSCPVGWTGRFCESPVCSNKINATIPTDSSSVLVDKVNLNSGCVGSIEFPADGSMRYVMITAHSDQGTPVVNLTDSNGNMVSQVSEYNSPGQGISSYSNLPSGTYSVTVNNGGITTSYCLVNINTYSDLVVTGGFVDSPNSDSVHDGISGVAEYFVVQPFNMPTPGFIGSVRIRKNGVYNPDWVAPLTTRFGCGYSYFAGMYLCSDENSEYIYTIDGIDANGYPFRRSNTFTCLKQVEPPTTQPPVTPSPNITECYNGGTIAGTSDSEAYCICPTYYTGRTCQTVACVNGGVSINSGMACDCPVGYSGVNCQDIVCPDNHQTGFGNDFKSLILVVRLSQSIKNSIPVLISSMQLNDLIWSTDNKDVYHSYILVTVTDSNIVSRNDFRDISDFYSSLGALQNSTSTATGCTDTIINAIEAVFDNQLIYNKSPIYVLTDVIATANEDYVNVMHRNTERKFPIHIFMMSDSSCSYDTMSPGFTSLESISRRAGGLTYQLPANDYVHFFQWIQASTAFQMNTALIGDYRNCLMPGYTTFFADNTEKSVFILATGTNLSLTVTRPDFVTITPYKNANNGDSYIWEIFGDNLMIGEYLIIFSTSGGSSYPCSYRVITESSYELFLGSSNGLINDVSFFDPVYQQQSHLVAQLGGLQGTVSDPLRLFAEMTIYSPDRSGSLIPVYFSNGIYRDQCDYQLYFGAFTCRVPDQELIITIYADDSNGNTIQRSIPAVCADIELTPSPPGTCQNGGVQNPFNTSSCICQQNWQGNYCDQIVCQNGGTPFNGRCNCPTGTGGRFCEMIQCTDRNVDVNFGAVERSLTFIVNIGYTMQQAVNDINTNLPDMIRDIQGISSTFITQYTLITYNSSYAVTQYTGSDANAFVKSFNQITSMPMSSDPNAVCNGELMESISLASLHNTKQQPLIYIFSDSDYLKSDFAESCYTNSLLSLESEQSTITLVVPTTQLCNNGVKSNTISDELKNLIEFTNGDLLFTTSPGSYLNYIPTVHQSGKFGLFSSTDCSSNPITYYLPVDQWSQSFTINAHGSNLQLSLTDPSGNDATGNYLNQILSDSGNTINQYIIPCDSKRDIQRKQYCYNLQTTRLSWDDAQIVCHQTKGSFLFDLFSPQKEDFFDNQIGTLGMWMGLRRGSDNIWRWDAPDGVQQQELGSYTNWNSVPTPGDGKDCAYIQKDATGKSKWFTDYCTSSYNFICQKHKYGQVISPDVDSANLLPGGIWTLQVKGTGECYFNAMIQSQIQVFYGFVNDIHNDMPNSVANLGADTNRFIATPTGLDPINADNYVNNVDGNLNYAFMYKYNANSTNPATMLTPVTFQKRAQCAYNTVSQTFACPDKGSSLMSHEYFVKFSGIDQFGNLFERFTTAICASTFTTCLNDGYMYNGQCVCPPLFSGKRCETRICLNGGEINSAGQCTCQQEFTGASCETPMCELKHPQNFDNNGKTLAIVIEQSYGSTTMIKYLINTLKSTVQAMTQGTQTTWFSNYILIPFDQTANSGVWAPVVSSNNLNDIITGLKNIPAGQCADLQPCPSGANCSRPIYRVLNHLLNRAEFVAPNSQVLVFTRSGVEDYDYYDLFTQIQQVKPVINIILADAASPCGLGFQTPEAQALMSLAGAGNGNFYVMTSRQVATNLLPKYFPTLYTTNLIEGQRASRNCSYDEAIFQIDSSASQFTISYVGGNDATLKLYGPDQIQIDLPNSIVQSDTNKIYILATNSSGNVKPGTYRLITKTSSMFCNIHIHTNSPIEVFTAYAEVTDHMNGTTQDDGYFAPVSKIGAKNVMMFHVNGLNSGALTFVQLYSDRGLFFTSEVRPREACSYEYYSTQVFECRFENFEVAVYGIDNNGNNFRRVTSGSCINEMPERDPPAAFCDLGLVQQDFLFLIDTSVNQYFSNLKSTAIGMIGKYYVQGLNNTRVAGISVDDQAVLNFNLSQTVTSNGLFGYFNLFNQSTTTGQNLASSFSIAASISTDPTSGYRSDQQVMHTIVYITSNVNYTGGDALQILNSLKRSGSWGLLTVALNVNDVTPIEVLNGNRCMYTTNDPNKFQTNAVNFVQSNSCRRFSICG</sequence>
<dbReference type="Gene3D" id="3.40.50.410">
    <property type="entry name" value="von Willebrand factor, type A domain"/>
    <property type="match status" value="1"/>
</dbReference>
<dbReference type="PANTHER" id="PTHR47324">
    <property type="entry name" value="PROTEIN IRG-7-RELATED"/>
    <property type="match status" value="1"/>
</dbReference>
<dbReference type="InterPro" id="IPR057086">
    <property type="entry name" value="GBD_Irg-7_N"/>
</dbReference>
<dbReference type="PANTHER" id="PTHR47324:SF2">
    <property type="entry name" value="EGF-LIKE DOMAIN-CONTAINING PROTEIN-RELATED"/>
    <property type="match status" value="1"/>
</dbReference>
<protein>
    <submittedName>
        <fullName evidence="7">EGF-like domain-containing protein</fullName>
    </submittedName>
</protein>
<keyword evidence="2" id="KW-0732">Signal</keyword>
<evidence type="ECO:0000313" key="6">
    <source>
        <dbReference type="Proteomes" id="UP000038045"/>
    </source>
</evidence>
<evidence type="ECO:0000256" key="1">
    <source>
        <dbReference type="PROSITE-ProRule" id="PRU00076"/>
    </source>
</evidence>
<dbReference type="InterPro" id="IPR000742">
    <property type="entry name" value="EGF"/>
</dbReference>
<dbReference type="InterPro" id="IPR057085">
    <property type="entry name" value="Ig_Irg-7"/>
</dbReference>
<feature type="domain" description="VWFA" evidence="5">
    <location>
        <begin position="1930"/>
        <end position="2104"/>
    </location>
</feature>
<dbReference type="Pfam" id="PF00059">
    <property type="entry name" value="Lectin_C"/>
    <property type="match status" value="1"/>
</dbReference>
<proteinExistence type="predicted"/>
<evidence type="ECO:0000259" key="5">
    <source>
        <dbReference type="PROSITE" id="PS50234"/>
    </source>
</evidence>
<feature type="domain" description="C-type lectin" evidence="4">
    <location>
        <begin position="1134"/>
        <end position="1254"/>
    </location>
</feature>
<dbReference type="SUPFAM" id="SSF53300">
    <property type="entry name" value="vWA-like"/>
    <property type="match status" value="1"/>
</dbReference>
<dbReference type="SMART" id="SM00181">
    <property type="entry name" value="EGF"/>
    <property type="match status" value="3"/>
</dbReference>
<dbReference type="Pfam" id="PF00092">
    <property type="entry name" value="VWA"/>
    <property type="match status" value="1"/>
</dbReference>
<dbReference type="SMART" id="SM00604">
    <property type="entry name" value="MD"/>
    <property type="match status" value="3"/>
</dbReference>
<feature type="disulfide bond" evidence="1">
    <location>
        <begin position="1471"/>
        <end position="1480"/>
    </location>
</feature>
<dbReference type="PROSITE" id="PS50234">
    <property type="entry name" value="VWFA"/>
    <property type="match status" value="1"/>
</dbReference>
<evidence type="ECO:0000259" key="4">
    <source>
        <dbReference type="PROSITE" id="PS50041"/>
    </source>
</evidence>